<accession>A0A3S4HSX6</accession>
<proteinExistence type="predicted"/>
<evidence type="ECO:0000313" key="2">
    <source>
        <dbReference type="Proteomes" id="UP000268198"/>
    </source>
</evidence>
<dbReference type="KEGG" id="avt:NCTC3438_00892"/>
<name>A0A3S4HSX6_AVIVO</name>
<sequence>MQSAKSKNKQRQSAVLFQKVFKIPPHFKFKINVKYRDNPLVNCPNGNKIFRKVTPERSEASMGLLFVKKILLERGKAI</sequence>
<evidence type="ECO:0000313" key="1">
    <source>
        <dbReference type="EMBL" id="VEB23256.1"/>
    </source>
</evidence>
<dbReference type="Proteomes" id="UP000268198">
    <property type="component" value="Chromosome"/>
</dbReference>
<reference evidence="1 2" key="1">
    <citation type="submission" date="2018-12" db="EMBL/GenBank/DDBJ databases">
        <authorList>
            <consortium name="Pathogen Informatics"/>
        </authorList>
    </citation>
    <scope>NUCLEOTIDE SEQUENCE [LARGE SCALE GENOMIC DNA]</scope>
    <source>
        <strain evidence="1 2">NCTC3438</strain>
    </source>
</reference>
<gene>
    <name evidence="1" type="ORF">NCTC3438_00892</name>
</gene>
<dbReference type="EMBL" id="LR134167">
    <property type="protein sequence ID" value="VEB23256.1"/>
    <property type="molecule type" value="Genomic_DNA"/>
</dbReference>
<keyword evidence="2" id="KW-1185">Reference proteome</keyword>
<protein>
    <submittedName>
        <fullName evidence="1">Uncharacterized protein</fullName>
    </submittedName>
</protein>
<dbReference type="RefSeq" id="WP_126371732.1">
    <property type="nucleotide sequence ID" value="NZ_LR134167.1"/>
</dbReference>
<organism evidence="1 2">
    <name type="scientific">Avibacterium volantium</name>
    <name type="common">Pasteurella volantium</name>
    <dbReference type="NCBI Taxonomy" id="762"/>
    <lineage>
        <taxon>Bacteria</taxon>
        <taxon>Pseudomonadati</taxon>
        <taxon>Pseudomonadota</taxon>
        <taxon>Gammaproteobacteria</taxon>
        <taxon>Pasteurellales</taxon>
        <taxon>Pasteurellaceae</taxon>
        <taxon>Avibacterium</taxon>
    </lineage>
</organism>
<dbReference type="AlphaFoldDB" id="A0A3S4HSX6"/>